<proteinExistence type="inferred from homology"/>
<keyword evidence="4 7" id="KW-0862">Zinc</keyword>
<dbReference type="CDD" id="cd01025">
    <property type="entry name" value="TOPRIM_recR"/>
    <property type="match status" value="1"/>
</dbReference>
<dbReference type="SMART" id="SM00493">
    <property type="entry name" value="TOPRIM"/>
    <property type="match status" value="1"/>
</dbReference>
<comment type="function">
    <text evidence="7">May play a role in DNA repair. It seems to be involved in an RecBC-independent recombinational process of DNA repair. It may act with RecF and RecO.</text>
</comment>
<dbReference type="InterPro" id="IPR034137">
    <property type="entry name" value="TOPRIM_RecR"/>
</dbReference>
<dbReference type="InterPro" id="IPR006171">
    <property type="entry name" value="TOPRIM_dom"/>
</dbReference>
<feature type="domain" description="Toprim" evidence="8">
    <location>
        <begin position="77"/>
        <end position="171"/>
    </location>
</feature>
<sequence>MKRSLEQLVSSLVKLPGVGRKTAQRIAFYLLKQPDVAREMAGSIIEASSKLRPCPICFSLTEEQQCDVCSDPTRDHSLVCVVEEPADVLTLEQSGQHHGAYHVLGGILSPIDNVGPDDLHVGELVSRVASGVREVIIATNPTIEGEATAIYVAEHLKSTGVRVTRIARGLPVGSDLDLADTETILRALEGRREL</sequence>
<dbReference type="Pfam" id="PF21175">
    <property type="entry name" value="RecR_C"/>
    <property type="match status" value="1"/>
</dbReference>
<dbReference type="HAMAP" id="MF_00017">
    <property type="entry name" value="RecR"/>
    <property type="match status" value="1"/>
</dbReference>
<evidence type="ECO:0000256" key="6">
    <source>
        <dbReference type="ARBA" id="ARBA00023204"/>
    </source>
</evidence>
<dbReference type="Gene3D" id="1.10.8.420">
    <property type="entry name" value="RecR Domain 1"/>
    <property type="match status" value="1"/>
</dbReference>
<keyword evidence="1 7" id="KW-0479">Metal-binding</keyword>
<evidence type="ECO:0000256" key="1">
    <source>
        <dbReference type="ARBA" id="ARBA00022723"/>
    </source>
</evidence>
<dbReference type="PROSITE" id="PS50880">
    <property type="entry name" value="TOPRIM"/>
    <property type="match status" value="1"/>
</dbReference>
<dbReference type="PANTHER" id="PTHR30446:SF0">
    <property type="entry name" value="RECOMBINATION PROTEIN RECR"/>
    <property type="match status" value="1"/>
</dbReference>
<dbReference type="PANTHER" id="PTHR30446">
    <property type="entry name" value="RECOMBINATION PROTEIN RECR"/>
    <property type="match status" value="1"/>
</dbReference>
<dbReference type="GO" id="GO:0008270">
    <property type="term" value="F:zinc ion binding"/>
    <property type="evidence" value="ECO:0007669"/>
    <property type="project" value="UniProtKB-KW"/>
</dbReference>
<keyword evidence="5 7" id="KW-0233">DNA recombination</keyword>
<organism evidence="9 10">
    <name type="scientific">candidate division WOR-3 bacterium</name>
    <dbReference type="NCBI Taxonomy" id="2052148"/>
    <lineage>
        <taxon>Bacteria</taxon>
        <taxon>Bacteria division WOR-3</taxon>
    </lineage>
</organism>
<dbReference type="GO" id="GO:0006310">
    <property type="term" value="P:DNA recombination"/>
    <property type="evidence" value="ECO:0007669"/>
    <property type="project" value="UniProtKB-UniRule"/>
</dbReference>
<evidence type="ECO:0000256" key="7">
    <source>
        <dbReference type="HAMAP-Rule" id="MF_00017"/>
    </source>
</evidence>
<dbReference type="Gene3D" id="3.40.1360.10">
    <property type="match status" value="1"/>
</dbReference>
<evidence type="ECO:0000313" key="9">
    <source>
        <dbReference type="EMBL" id="MBM3331153.1"/>
    </source>
</evidence>
<dbReference type="GO" id="GO:0006281">
    <property type="term" value="P:DNA repair"/>
    <property type="evidence" value="ECO:0007669"/>
    <property type="project" value="UniProtKB-UniRule"/>
</dbReference>
<dbReference type="InterPro" id="IPR000093">
    <property type="entry name" value="DNA_Rcmb_RecR"/>
</dbReference>
<dbReference type="Proteomes" id="UP000779900">
    <property type="component" value="Unassembled WGS sequence"/>
</dbReference>
<name>A0A938BTR5_UNCW3</name>
<dbReference type="InterPro" id="IPR023627">
    <property type="entry name" value="Rcmb_RecR"/>
</dbReference>
<comment type="caution">
    <text evidence="9">The sequence shown here is derived from an EMBL/GenBank/DDBJ whole genome shotgun (WGS) entry which is preliminary data.</text>
</comment>
<evidence type="ECO:0000256" key="3">
    <source>
        <dbReference type="ARBA" id="ARBA00022771"/>
    </source>
</evidence>
<reference evidence="9" key="1">
    <citation type="submission" date="2019-03" db="EMBL/GenBank/DDBJ databases">
        <title>Lake Tanganyika Metagenome-Assembled Genomes (MAGs).</title>
        <authorList>
            <person name="Tran P."/>
        </authorList>
    </citation>
    <scope>NUCLEOTIDE SEQUENCE</scope>
    <source>
        <strain evidence="9">K_DeepCast_150m_m2_040</strain>
    </source>
</reference>
<dbReference type="Pfam" id="PF13662">
    <property type="entry name" value="Toprim_4"/>
    <property type="match status" value="1"/>
</dbReference>
<dbReference type="InterPro" id="IPR015967">
    <property type="entry name" value="Rcmb_RecR_Znf"/>
</dbReference>
<dbReference type="Gene3D" id="3.30.60.80">
    <property type="match status" value="1"/>
</dbReference>
<keyword evidence="6 7" id="KW-0234">DNA repair</keyword>
<comment type="similarity">
    <text evidence="7">Belongs to the RecR family.</text>
</comment>
<gene>
    <name evidence="7 9" type="primary">recR</name>
    <name evidence="9" type="ORF">FJY68_04780</name>
</gene>
<dbReference type="Pfam" id="PF02132">
    <property type="entry name" value="RecR_ZnF"/>
    <property type="match status" value="1"/>
</dbReference>
<evidence type="ECO:0000256" key="2">
    <source>
        <dbReference type="ARBA" id="ARBA00022763"/>
    </source>
</evidence>
<dbReference type="EMBL" id="VGIR01000020">
    <property type="protein sequence ID" value="MBM3331153.1"/>
    <property type="molecule type" value="Genomic_DNA"/>
</dbReference>
<evidence type="ECO:0000259" key="8">
    <source>
        <dbReference type="PROSITE" id="PS50880"/>
    </source>
</evidence>
<dbReference type="NCBIfam" id="TIGR00615">
    <property type="entry name" value="recR"/>
    <property type="match status" value="1"/>
</dbReference>
<evidence type="ECO:0000256" key="5">
    <source>
        <dbReference type="ARBA" id="ARBA00023172"/>
    </source>
</evidence>
<dbReference type="SUPFAM" id="SSF111304">
    <property type="entry name" value="Recombination protein RecR"/>
    <property type="match status" value="1"/>
</dbReference>
<keyword evidence="2 7" id="KW-0227">DNA damage</keyword>
<protein>
    <recommendedName>
        <fullName evidence="7">Recombination protein RecR</fullName>
    </recommendedName>
</protein>
<accession>A0A938BTR5</accession>
<dbReference type="PROSITE" id="PS01300">
    <property type="entry name" value="RECR"/>
    <property type="match status" value="1"/>
</dbReference>
<keyword evidence="3 7" id="KW-0863">Zinc-finger</keyword>
<evidence type="ECO:0000313" key="10">
    <source>
        <dbReference type="Proteomes" id="UP000779900"/>
    </source>
</evidence>
<dbReference type="AlphaFoldDB" id="A0A938BTR5"/>
<dbReference type="GO" id="GO:0003677">
    <property type="term" value="F:DNA binding"/>
    <property type="evidence" value="ECO:0007669"/>
    <property type="project" value="UniProtKB-UniRule"/>
</dbReference>
<dbReference type="Pfam" id="PF21176">
    <property type="entry name" value="RecR_HhH"/>
    <property type="match status" value="1"/>
</dbReference>
<evidence type="ECO:0000256" key="4">
    <source>
        <dbReference type="ARBA" id="ARBA00022833"/>
    </source>
</evidence>
<dbReference type="Gene3D" id="6.10.250.240">
    <property type="match status" value="1"/>
</dbReference>
<feature type="zinc finger region" description="C4-type" evidence="7">
    <location>
        <begin position="54"/>
        <end position="69"/>
    </location>
</feature>